<evidence type="ECO:0000313" key="2">
    <source>
        <dbReference type="EMBL" id="CAI5454381.1"/>
    </source>
</evidence>
<evidence type="ECO:0000256" key="1">
    <source>
        <dbReference type="SAM" id="MobiDB-lite"/>
    </source>
</evidence>
<feature type="region of interest" description="Disordered" evidence="1">
    <location>
        <begin position="127"/>
        <end position="150"/>
    </location>
</feature>
<proteinExistence type="predicted"/>
<dbReference type="Proteomes" id="UP001152747">
    <property type="component" value="Unassembled WGS sequence"/>
</dbReference>
<accession>A0A9P1J0K1</accession>
<name>A0A9P1J0K1_9PELO</name>
<organism evidence="2 3">
    <name type="scientific">Caenorhabditis angaria</name>
    <dbReference type="NCBI Taxonomy" id="860376"/>
    <lineage>
        <taxon>Eukaryota</taxon>
        <taxon>Metazoa</taxon>
        <taxon>Ecdysozoa</taxon>
        <taxon>Nematoda</taxon>
        <taxon>Chromadorea</taxon>
        <taxon>Rhabditida</taxon>
        <taxon>Rhabditina</taxon>
        <taxon>Rhabditomorpha</taxon>
        <taxon>Rhabditoidea</taxon>
        <taxon>Rhabditidae</taxon>
        <taxon>Peloderinae</taxon>
        <taxon>Caenorhabditis</taxon>
    </lineage>
</organism>
<protein>
    <submittedName>
        <fullName evidence="2">Uncharacterized protein</fullName>
    </submittedName>
</protein>
<dbReference type="AlphaFoldDB" id="A0A9P1J0K1"/>
<comment type="caution">
    <text evidence="2">The sequence shown here is derived from an EMBL/GenBank/DDBJ whole genome shotgun (WGS) entry which is preliminary data.</text>
</comment>
<feature type="compositionally biased region" description="Low complexity" evidence="1">
    <location>
        <begin position="138"/>
        <end position="150"/>
    </location>
</feature>
<evidence type="ECO:0000313" key="3">
    <source>
        <dbReference type="Proteomes" id="UP001152747"/>
    </source>
</evidence>
<dbReference type="EMBL" id="CANHGI010000006">
    <property type="protein sequence ID" value="CAI5454381.1"/>
    <property type="molecule type" value="Genomic_DNA"/>
</dbReference>
<sequence length="150" mass="17944">METQQMHQRTLGKSRRLKKKKWIQLKKRKWKQKIPFYSETTHRSQYVAFDQAPVRRTLLSRRQNQITPTQEQAVPIEMETTYRNLYNAPTFGKREKTIQACPAEKIIHQYTVLRKARRENGHFFLQCSDNPTPLSKSINKNNNEDQINNQ</sequence>
<feature type="compositionally biased region" description="Polar residues" evidence="1">
    <location>
        <begin position="127"/>
        <end position="137"/>
    </location>
</feature>
<dbReference type="OrthoDB" id="5869842at2759"/>
<keyword evidence="3" id="KW-1185">Reference proteome</keyword>
<reference evidence="2" key="1">
    <citation type="submission" date="2022-11" db="EMBL/GenBank/DDBJ databases">
        <authorList>
            <person name="Kikuchi T."/>
        </authorList>
    </citation>
    <scope>NUCLEOTIDE SEQUENCE</scope>
    <source>
        <strain evidence="2">PS1010</strain>
    </source>
</reference>
<gene>
    <name evidence="2" type="ORF">CAMP_LOCUS17018</name>
</gene>